<protein>
    <submittedName>
        <fullName evidence="2">DUF904 domain-containing protein</fullName>
    </submittedName>
</protein>
<comment type="caution">
    <text evidence="2">The sequence shown here is derived from an EMBL/GenBank/DDBJ whole genome shotgun (WGS) entry which is preliminary data.</text>
</comment>
<dbReference type="EMBL" id="JBBKTX010000008">
    <property type="protein sequence ID" value="MFK4752440.1"/>
    <property type="molecule type" value="Genomic_DNA"/>
</dbReference>
<keyword evidence="1" id="KW-0175">Coiled coil</keyword>
<feature type="coiled-coil region" evidence="1">
    <location>
        <begin position="13"/>
        <end position="68"/>
    </location>
</feature>
<proteinExistence type="predicted"/>
<keyword evidence="3" id="KW-1185">Reference proteome</keyword>
<accession>A0ABW8NI79</accession>
<reference evidence="2 3" key="1">
    <citation type="submission" date="2024-03" db="EMBL/GenBank/DDBJ databases">
        <title>High-quality draft genome sequence of Oceanobacter sp. wDCs-4.</title>
        <authorList>
            <person name="Dong C."/>
        </authorList>
    </citation>
    <scope>NUCLEOTIDE SEQUENCE [LARGE SCALE GENOMIC DNA]</scope>
    <source>
        <strain evidence="3">wDCs-4</strain>
    </source>
</reference>
<sequence>MPANDLPSLQQRILKLLAIHQELREENQRMRAEEVNWQSERARLVQQNEAARRKVHEMIQKLQVLERNCGQ</sequence>
<evidence type="ECO:0000256" key="1">
    <source>
        <dbReference type="SAM" id="Coils"/>
    </source>
</evidence>
<dbReference type="Proteomes" id="UP001620597">
    <property type="component" value="Unassembled WGS sequence"/>
</dbReference>
<gene>
    <name evidence="2" type="ORF">WG929_08465</name>
</gene>
<organism evidence="2 3">
    <name type="scientific">Oceanobacter antarcticus</name>
    <dbReference type="NCBI Taxonomy" id="3133425"/>
    <lineage>
        <taxon>Bacteria</taxon>
        <taxon>Pseudomonadati</taxon>
        <taxon>Pseudomonadota</taxon>
        <taxon>Gammaproteobacteria</taxon>
        <taxon>Oceanospirillales</taxon>
        <taxon>Oceanospirillaceae</taxon>
        <taxon>Oceanobacter</taxon>
    </lineage>
</organism>
<dbReference type="RefSeq" id="WP_369856142.1">
    <property type="nucleotide sequence ID" value="NZ_JBBKTX010000008.1"/>
</dbReference>
<evidence type="ECO:0000313" key="2">
    <source>
        <dbReference type="EMBL" id="MFK4752440.1"/>
    </source>
</evidence>
<evidence type="ECO:0000313" key="3">
    <source>
        <dbReference type="Proteomes" id="UP001620597"/>
    </source>
</evidence>
<name>A0ABW8NI79_9GAMM</name>